<evidence type="ECO:0000313" key="2">
    <source>
        <dbReference type="Proteomes" id="UP001597046"/>
    </source>
</evidence>
<keyword evidence="2" id="KW-1185">Reference proteome</keyword>
<protein>
    <submittedName>
        <fullName evidence="1">Uncharacterized protein</fullName>
    </submittedName>
</protein>
<sequence>MTALHDDEEELPEPTHTLLAWWPINDQTATYTRVMREATEDLEQVAARAHARVIGRPVFRYEPGTAIAGAAAYGVVLVARAPAVRVDNLAAARAAAAVISTTHSTQKAAS</sequence>
<evidence type="ECO:0000313" key="1">
    <source>
        <dbReference type="EMBL" id="MFD1055039.1"/>
    </source>
</evidence>
<gene>
    <name evidence="1" type="ORF">ACFQ2V_12040</name>
</gene>
<dbReference type="EMBL" id="JBHTKH010000007">
    <property type="protein sequence ID" value="MFD1055039.1"/>
    <property type="molecule type" value="Genomic_DNA"/>
</dbReference>
<comment type="caution">
    <text evidence="1">The sequence shown here is derived from an EMBL/GenBank/DDBJ whole genome shotgun (WGS) entry which is preliminary data.</text>
</comment>
<reference evidence="2" key="1">
    <citation type="journal article" date="2019" name="Int. J. Syst. Evol. Microbiol.">
        <title>The Global Catalogue of Microorganisms (GCM) 10K type strain sequencing project: providing services to taxonomists for standard genome sequencing and annotation.</title>
        <authorList>
            <consortium name="The Broad Institute Genomics Platform"/>
            <consortium name="The Broad Institute Genome Sequencing Center for Infectious Disease"/>
            <person name="Wu L."/>
            <person name="Ma J."/>
        </authorList>
    </citation>
    <scope>NUCLEOTIDE SEQUENCE [LARGE SCALE GENOMIC DNA]</scope>
    <source>
        <strain evidence="2">CCUG 57508</strain>
    </source>
</reference>
<name>A0ABW3N048_9MICO</name>
<organism evidence="1 2">
    <name type="scientific">Terrabacter terrigena</name>
    <dbReference type="NCBI Taxonomy" id="574718"/>
    <lineage>
        <taxon>Bacteria</taxon>
        <taxon>Bacillati</taxon>
        <taxon>Actinomycetota</taxon>
        <taxon>Actinomycetes</taxon>
        <taxon>Micrococcales</taxon>
        <taxon>Intrasporangiaceae</taxon>
        <taxon>Terrabacter</taxon>
    </lineage>
</organism>
<accession>A0ABW3N048</accession>
<proteinExistence type="predicted"/>
<dbReference type="RefSeq" id="WP_386052943.1">
    <property type="nucleotide sequence ID" value="NZ_JBHTKH010000007.1"/>
</dbReference>
<dbReference type="Proteomes" id="UP001597046">
    <property type="component" value="Unassembled WGS sequence"/>
</dbReference>